<evidence type="ECO:0000256" key="1">
    <source>
        <dbReference type="SAM" id="Phobius"/>
    </source>
</evidence>
<evidence type="ECO:0000313" key="2">
    <source>
        <dbReference type="EMBL" id="ABK23504.1"/>
    </source>
</evidence>
<reference evidence="2" key="1">
    <citation type="journal article" date="2008" name="BMC Genomics">
        <title>A conifer genomics resource of 200,000 spruce (Picea spp.) ESTs and 6,464 high-quality, sequence-finished full-length cDNAs for Sitka spruce (Picea sitchensis).</title>
        <authorList>
            <person name="Ralph S.G."/>
            <person name="Chun H.J."/>
            <person name="Kolosova N."/>
            <person name="Cooper D."/>
            <person name="Oddy C."/>
            <person name="Ritland C.E."/>
            <person name="Kirkpatrick R."/>
            <person name="Moore R."/>
            <person name="Barber S."/>
            <person name="Holt R.A."/>
            <person name="Jones S.J."/>
            <person name="Marra M.A."/>
            <person name="Douglas C.J."/>
            <person name="Ritland K."/>
            <person name="Bohlmann J."/>
        </authorList>
    </citation>
    <scope>NUCLEOTIDE SEQUENCE</scope>
    <source>
        <tissue evidence="2">Bark</tissue>
    </source>
</reference>
<sequence length="47" mass="5423">MLFGSGLYMVYYTISVLNLVVICDVLKLYLQTVTKMTYPNYLGFVPH</sequence>
<name>A9NS93_PICSI</name>
<keyword evidence="1" id="KW-0812">Transmembrane</keyword>
<proteinExistence type="evidence at transcript level"/>
<organism evidence="2">
    <name type="scientific">Picea sitchensis</name>
    <name type="common">Sitka spruce</name>
    <name type="synonym">Pinus sitchensis</name>
    <dbReference type="NCBI Taxonomy" id="3332"/>
    <lineage>
        <taxon>Eukaryota</taxon>
        <taxon>Viridiplantae</taxon>
        <taxon>Streptophyta</taxon>
        <taxon>Embryophyta</taxon>
        <taxon>Tracheophyta</taxon>
        <taxon>Spermatophyta</taxon>
        <taxon>Pinopsida</taxon>
        <taxon>Pinidae</taxon>
        <taxon>Conifers I</taxon>
        <taxon>Pinales</taxon>
        <taxon>Pinaceae</taxon>
        <taxon>Picea</taxon>
    </lineage>
</organism>
<feature type="transmembrane region" description="Helical" evidence="1">
    <location>
        <begin position="6"/>
        <end position="30"/>
    </location>
</feature>
<keyword evidence="1" id="KW-1133">Transmembrane helix</keyword>
<dbReference type="EMBL" id="EF084178">
    <property type="protein sequence ID" value="ABK23504.1"/>
    <property type="molecule type" value="mRNA"/>
</dbReference>
<protein>
    <submittedName>
        <fullName evidence="2">Uncharacterized protein</fullName>
    </submittedName>
</protein>
<accession>A9NS93</accession>
<keyword evidence="1" id="KW-0472">Membrane</keyword>
<dbReference type="AlphaFoldDB" id="A9NS93"/>